<gene>
    <name evidence="2" type="ORF">PPTG_24980</name>
</gene>
<evidence type="ECO:0000256" key="1">
    <source>
        <dbReference type="SAM" id="MobiDB-lite"/>
    </source>
</evidence>
<dbReference type="Proteomes" id="UP000018817">
    <property type="component" value="Unassembled WGS sequence"/>
</dbReference>
<reference evidence="2 3" key="2">
    <citation type="submission" date="2013-11" db="EMBL/GenBank/DDBJ databases">
        <title>The Genome Sequence of Phytophthora parasitica INRA-310.</title>
        <authorList>
            <consortium name="The Broad Institute Genomics Platform"/>
            <person name="Russ C."/>
            <person name="Tyler B."/>
            <person name="Panabieres F."/>
            <person name="Shan W."/>
            <person name="Tripathy S."/>
            <person name="Grunwald N."/>
            <person name="Machado M."/>
            <person name="Johnson C.S."/>
            <person name="Arredondo F."/>
            <person name="Hong C."/>
            <person name="Coffey M."/>
            <person name="Young S.K."/>
            <person name="Zeng Q."/>
            <person name="Gargeya S."/>
            <person name="Fitzgerald M."/>
            <person name="Abouelleil A."/>
            <person name="Alvarado L."/>
            <person name="Chapman S.B."/>
            <person name="Gainer-Dewar J."/>
            <person name="Goldberg J."/>
            <person name="Griggs A."/>
            <person name="Gujja S."/>
            <person name="Hansen M."/>
            <person name="Howarth C."/>
            <person name="Imamovic A."/>
            <person name="Ireland A."/>
            <person name="Larimer J."/>
            <person name="McCowan C."/>
            <person name="Murphy C."/>
            <person name="Pearson M."/>
            <person name="Poon T.W."/>
            <person name="Priest M."/>
            <person name="Roberts A."/>
            <person name="Saif S."/>
            <person name="Shea T."/>
            <person name="Sykes S."/>
            <person name="Wortman J."/>
            <person name="Nusbaum C."/>
            <person name="Birren B."/>
        </authorList>
    </citation>
    <scope>NUCLEOTIDE SEQUENCE [LARGE SCALE GENOMIC DNA]</scope>
    <source>
        <strain evidence="2 3">INRA-310</strain>
    </source>
</reference>
<evidence type="ECO:0000313" key="2">
    <source>
        <dbReference type="EMBL" id="ETM97384.1"/>
    </source>
</evidence>
<name>W2PBM6_PHYN3</name>
<dbReference type="AlphaFoldDB" id="W2PBM6"/>
<organism evidence="2 3">
    <name type="scientific">Phytophthora nicotianae (strain INRA-310)</name>
    <name type="common">Phytophthora parasitica</name>
    <dbReference type="NCBI Taxonomy" id="761204"/>
    <lineage>
        <taxon>Eukaryota</taxon>
        <taxon>Sar</taxon>
        <taxon>Stramenopiles</taxon>
        <taxon>Oomycota</taxon>
        <taxon>Peronosporomycetes</taxon>
        <taxon>Peronosporales</taxon>
        <taxon>Peronosporaceae</taxon>
        <taxon>Phytophthora</taxon>
    </lineage>
</organism>
<accession>W2PBM6</accession>
<feature type="region of interest" description="Disordered" evidence="1">
    <location>
        <begin position="30"/>
        <end position="70"/>
    </location>
</feature>
<evidence type="ECO:0000313" key="3">
    <source>
        <dbReference type="Proteomes" id="UP000018817"/>
    </source>
</evidence>
<proteinExistence type="predicted"/>
<dbReference type="VEuPathDB" id="FungiDB:PPTG_24980"/>
<dbReference type="GeneID" id="20193579"/>
<dbReference type="EMBL" id="KI670033">
    <property type="protein sequence ID" value="ETM97384.1"/>
    <property type="molecule type" value="Genomic_DNA"/>
</dbReference>
<protein>
    <submittedName>
        <fullName evidence="2">Uncharacterized protein</fullName>
    </submittedName>
</protein>
<dbReference type="RefSeq" id="XP_008917320.1">
    <property type="nucleotide sequence ID" value="XM_008919072.1"/>
</dbReference>
<sequence length="79" mass="8773">MHSQGNGPSFTLLTDSELLRISLLLLSQPPQPDPSLFGKQTFDKVHESGQQKSTASSVHYHHHHTPAKSWGYAGMCPYK</sequence>
<reference evidence="3" key="1">
    <citation type="submission" date="2011-12" db="EMBL/GenBank/DDBJ databases">
        <authorList>
            <consortium name="The Broad Institute Genome Sequencing Platform"/>
            <person name="Russ C."/>
            <person name="Tyler B."/>
            <person name="Panabieres F."/>
            <person name="Shan W."/>
            <person name="Tripathy S."/>
            <person name="Grunwald N."/>
            <person name="Machado M."/>
            <person name="Young S.K."/>
            <person name="Zeng Q."/>
            <person name="Gargeya S."/>
            <person name="Fitzgerald M."/>
            <person name="Haas B."/>
            <person name="Abouelleil A."/>
            <person name="Alvarado L."/>
            <person name="Arachchi H.M."/>
            <person name="Berlin A."/>
            <person name="Chapman S.B."/>
            <person name="Gearin G."/>
            <person name="Goldberg J."/>
            <person name="Griggs A."/>
            <person name="Gujja S."/>
            <person name="Hansen M."/>
            <person name="Heiman D."/>
            <person name="Howarth C."/>
            <person name="Larimer J."/>
            <person name="Lui A."/>
            <person name="MacDonald P.J.P."/>
            <person name="McCowen C."/>
            <person name="Montmayeur A."/>
            <person name="Murphy C."/>
            <person name="Neiman D."/>
            <person name="Pearson M."/>
            <person name="Priest M."/>
            <person name="Roberts A."/>
            <person name="Saif S."/>
            <person name="Shea T."/>
            <person name="Sisk P."/>
            <person name="Stolte C."/>
            <person name="Sykes S."/>
            <person name="Wortman J."/>
            <person name="Nusbaum C."/>
            <person name="Birren B."/>
        </authorList>
    </citation>
    <scope>NUCLEOTIDE SEQUENCE [LARGE SCALE GENOMIC DNA]</scope>
    <source>
        <strain evidence="3">INRA-310</strain>
    </source>
</reference>